<sequence>MANNSITEISQNIINTHDIHRSDPRVVAEFAHQWNQPRYLTGYEVLMLTVKPICINAYNISDPITIDEIARCIWKDFTKPEQRDQHTNIAFRVNELRVNDPQTFGIINDQGSMRSHGIFIEPADDTKVIGVPHIPHDDVSDIFINGIGHNERNQYQNFGV</sequence>
<organism evidence="1 2">
    <name type="scientific">Dentiscutata erythropus</name>
    <dbReference type="NCBI Taxonomy" id="1348616"/>
    <lineage>
        <taxon>Eukaryota</taxon>
        <taxon>Fungi</taxon>
        <taxon>Fungi incertae sedis</taxon>
        <taxon>Mucoromycota</taxon>
        <taxon>Glomeromycotina</taxon>
        <taxon>Glomeromycetes</taxon>
        <taxon>Diversisporales</taxon>
        <taxon>Gigasporaceae</taxon>
        <taxon>Dentiscutata</taxon>
    </lineage>
</organism>
<evidence type="ECO:0000313" key="2">
    <source>
        <dbReference type="Proteomes" id="UP000789405"/>
    </source>
</evidence>
<proteinExistence type="predicted"/>
<gene>
    <name evidence="1" type="ORF">DERYTH_LOCUS11396</name>
</gene>
<evidence type="ECO:0000313" key="1">
    <source>
        <dbReference type="EMBL" id="CAG8673768.1"/>
    </source>
</evidence>
<dbReference type="OrthoDB" id="2322403at2759"/>
<protein>
    <submittedName>
        <fullName evidence="1">25288_t:CDS:1</fullName>
    </submittedName>
</protein>
<name>A0A9N9HCB0_9GLOM</name>
<dbReference type="Proteomes" id="UP000789405">
    <property type="component" value="Unassembled WGS sequence"/>
</dbReference>
<dbReference type="AlphaFoldDB" id="A0A9N9HCB0"/>
<dbReference type="EMBL" id="CAJVPY010007014">
    <property type="protein sequence ID" value="CAG8673768.1"/>
    <property type="molecule type" value="Genomic_DNA"/>
</dbReference>
<comment type="caution">
    <text evidence="1">The sequence shown here is derived from an EMBL/GenBank/DDBJ whole genome shotgun (WGS) entry which is preliminary data.</text>
</comment>
<accession>A0A9N9HCB0</accession>
<keyword evidence="2" id="KW-1185">Reference proteome</keyword>
<reference evidence="1" key="1">
    <citation type="submission" date="2021-06" db="EMBL/GenBank/DDBJ databases">
        <authorList>
            <person name="Kallberg Y."/>
            <person name="Tangrot J."/>
            <person name="Rosling A."/>
        </authorList>
    </citation>
    <scope>NUCLEOTIDE SEQUENCE</scope>
    <source>
        <strain evidence="1">MA453B</strain>
    </source>
</reference>